<keyword evidence="3" id="KW-1185">Reference proteome</keyword>
<comment type="caution">
    <text evidence="2">The sequence shown here is derived from an EMBL/GenBank/DDBJ whole genome shotgun (WGS) entry which is preliminary data.</text>
</comment>
<gene>
    <name evidence="2" type="ORF">HHL27_20970</name>
</gene>
<dbReference type="Gene3D" id="2.40.330.10">
    <property type="entry name" value="DNA-binding pseudobarrel domain"/>
    <property type="match status" value="1"/>
</dbReference>
<dbReference type="Pfam" id="PF09217">
    <property type="entry name" value="EcoRII-N"/>
    <property type="match status" value="1"/>
</dbReference>
<evidence type="ECO:0000259" key="1">
    <source>
        <dbReference type="Pfam" id="PF09217"/>
    </source>
</evidence>
<keyword evidence="2" id="KW-0378">Hydrolase</keyword>
<dbReference type="SUPFAM" id="SSF101936">
    <property type="entry name" value="DNA-binding pseudobarrel domain"/>
    <property type="match status" value="1"/>
</dbReference>
<reference evidence="2 3" key="1">
    <citation type="submission" date="2020-04" db="EMBL/GenBank/DDBJ databases">
        <title>Novosphingobium sp. TW-4 isolated from soil.</title>
        <authorList>
            <person name="Dahal R.H."/>
            <person name="Chaudhary D.K."/>
        </authorList>
    </citation>
    <scope>NUCLEOTIDE SEQUENCE [LARGE SCALE GENOMIC DNA]</scope>
    <source>
        <strain evidence="2 3">TW-4</strain>
    </source>
</reference>
<dbReference type="AlphaFoldDB" id="A0A7Y0GBH7"/>
<sequence>MSEQSFLKVLTANDTGASGGHQAGVHIPKTQKELVGFLPELDGRIKNPSVWLVCHDDAGGTWQFRYIYYNNKHHDVGGTRDEYRITHMTGFMRSAGARPGHVLTISGEPRSGVLKLRVLSPEPAGDDKAPRRIRLRGWQRVF</sequence>
<name>A0A7Y0GBH7_9SPHN</name>
<feature type="domain" description="Restriction endonuclease type II EcoRII N-terminal" evidence="1">
    <location>
        <begin position="5"/>
        <end position="90"/>
    </location>
</feature>
<dbReference type="InterPro" id="IPR023372">
    <property type="entry name" value="Rest_endonuc_II_EcoRII_N"/>
</dbReference>
<organism evidence="2 3">
    <name type="scientific">Novosphingobium olei</name>
    <dbReference type="NCBI Taxonomy" id="2728851"/>
    <lineage>
        <taxon>Bacteria</taxon>
        <taxon>Pseudomonadati</taxon>
        <taxon>Pseudomonadota</taxon>
        <taxon>Alphaproteobacteria</taxon>
        <taxon>Sphingomonadales</taxon>
        <taxon>Sphingomonadaceae</taxon>
        <taxon>Novosphingobium</taxon>
    </lineage>
</organism>
<dbReference type="InterPro" id="IPR015300">
    <property type="entry name" value="DNA-bd_pseudobarrel_sf"/>
</dbReference>
<protein>
    <submittedName>
        <fullName evidence="2">Restriction endonuclease</fullName>
    </submittedName>
</protein>
<proteinExistence type="predicted"/>
<keyword evidence="2" id="KW-0540">Nuclease</keyword>
<evidence type="ECO:0000313" key="3">
    <source>
        <dbReference type="Proteomes" id="UP000583556"/>
    </source>
</evidence>
<evidence type="ECO:0000313" key="2">
    <source>
        <dbReference type="EMBL" id="NML96140.1"/>
    </source>
</evidence>
<dbReference type="GO" id="GO:0004519">
    <property type="term" value="F:endonuclease activity"/>
    <property type="evidence" value="ECO:0007669"/>
    <property type="project" value="UniProtKB-KW"/>
</dbReference>
<keyword evidence="2" id="KW-0255">Endonuclease</keyword>
<dbReference type="Proteomes" id="UP000583556">
    <property type="component" value="Unassembled WGS sequence"/>
</dbReference>
<accession>A0A7Y0GBH7</accession>
<dbReference type="EMBL" id="JABBGM010000018">
    <property type="protein sequence ID" value="NML96140.1"/>
    <property type="molecule type" value="Genomic_DNA"/>
</dbReference>